<feature type="compositionally biased region" description="Acidic residues" evidence="1">
    <location>
        <begin position="708"/>
        <end position="718"/>
    </location>
</feature>
<feature type="compositionally biased region" description="Acidic residues" evidence="1">
    <location>
        <begin position="878"/>
        <end position="903"/>
    </location>
</feature>
<dbReference type="GO" id="GO:0051754">
    <property type="term" value="P:meiotic sister chromatid cohesion, centromeric"/>
    <property type="evidence" value="ECO:0007669"/>
    <property type="project" value="TreeGrafter"/>
</dbReference>
<organism evidence="3 4">
    <name type="scientific">Coemansia erecta</name>
    <dbReference type="NCBI Taxonomy" id="147472"/>
    <lineage>
        <taxon>Eukaryota</taxon>
        <taxon>Fungi</taxon>
        <taxon>Fungi incertae sedis</taxon>
        <taxon>Zoopagomycota</taxon>
        <taxon>Kickxellomycotina</taxon>
        <taxon>Kickxellomycetes</taxon>
        <taxon>Kickxellales</taxon>
        <taxon>Kickxellaceae</taxon>
        <taxon>Coemansia</taxon>
    </lineage>
</organism>
<feature type="compositionally biased region" description="Low complexity" evidence="1">
    <location>
        <begin position="629"/>
        <end position="638"/>
    </location>
</feature>
<dbReference type="FunFam" id="1.25.40.430:FF:000003">
    <property type="entry name" value="Checkpoint serine/threonine-protein kinase BUB1"/>
    <property type="match status" value="1"/>
</dbReference>
<keyword evidence="3" id="KW-0808">Transferase</keyword>
<dbReference type="GO" id="GO:0004674">
    <property type="term" value="F:protein serine/threonine kinase activity"/>
    <property type="evidence" value="ECO:0007669"/>
    <property type="project" value="UniProtKB-EC"/>
</dbReference>
<dbReference type="PROSITE" id="PS51489">
    <property type="entry name" value="BUB1_N"/>
    <property type="match status" value="1"/>
</dbReference>
<dbReference type="InterPro" id="IPR013212">
    <property type="entry name" value="Mad3/Bub1_I"/>
</dbReference>
<dbReference type="Proteomes" id="UP001149813">
    <property type="component" value="Unassembled WGS sequence"/>
</dbReference>
<dbReference type="GO" id="GO:0007094">
    <property type="term" value="P:mitotic spindle assembly checkpoint signaling"/>
    <property type="evidence" value="ECO:0007669"/>
    <property type="project" value="InterPro"/>
</dbReference>
<evidence type="ECO:0000256" key="1">
    <source>
        <dbReference type="SAM" id="MobiDB-lite"/>
    </source>
</evidence>
<feature type="region of interest" description="Disordered" evidence="1">
    <location>
        <begin position="672"/>
        <end position="757"/>
    </location>
</feature>
<keyword evidence="4" id="KW-1185">Reference proteome</keyword>
<evidence type="ECO:0000313" key="4">
    <source>
        <dbReference type="Proteomes" id="UP001149813"/>
    </source>
</evidence>
<gene>
    <name evidence="3" type="primary">BUB1</name>
    <name evidence="3" type="ORF">LPJ53_001172</name>
</gene>
<dbReference type="Pfam" id="PF08311">
    <property type="entry name" value="Mad3_BUB1_I"/>
    <property type="match status" value="1"/>
</dbReference>
<dbReference type="EC" id="2.7.11.1" evidence="3"/>
<evidence type="ECO:0000313" key="3">
    <source>
        <dbReference type="EMBL" id="KAJ1724582.1"/>
    </source>
</evidence>
<dbReference type="OrthoDB" id="248495at2759"/>
<dbReference type="Gene3D" id="1.25.40.430">
    <property type="match status" value="1"/>
</dbReference>
<evidence type="ECO:0000259" key="2">
    <source>
        <dbReference type="PROSITE" id="PS51489"/>
    </source>
</evidence>
<dbReference type="GO" id="GO:0032991">
    <property type="term" value="C:protein-containing complex"/>
    <property type="evidence" value="ECO:0007669"/>
    <property type="project" value="UniProtKB-ARBA"/>
</dbReference>
<dbReference type="AlphaFoldDB" id="A0A9W7Y4W1"/>
<dbReference type="GO" id="GO:0005634">
    <property type="term" value="C:nucleus"/>
    <property type="evidence" value="ECO:0007669"/>
    <property type="project" value="TreeGrafter"/>
</dbReference>
<dbReference type="EMBL" id="JANBOJ010000027">
    <property type="protein sequence ID" value="KAJ1724582.1"/>
    <property type="molecule type" value="Genomic_DNA"/>
</dbReference>
<reference evidence="3" key="1">
    <citation type="submission" date="2022-07" db="EMBL/GenBank/DDBJ databases">
        <title>Phylogenomic reconstructions and comparative analyses of Kickxellomycotina fungi.</title>
        <authorList>
            <person name="Reynolds N.K."/>
            <person name="Stajich J.E."/>
            <person name="Barry K."/>
            <person name="Grigoriev I.V."/>
            <person name="Crous P."/>
            <person name="Smith M.E."/>
        </authorList>
    </citation>
    <scope>NUCLEOTIDE SEQUENCE</scope>
    <source>
        <strain evidence="3">NBRC 32514</strain>
    </source>
</reference>
<feature type="compositionally biased region" description="Low complexity" evidence="1">
    <location>
        <begin position="519"/>
        <end position="531"/>
    </location>
</feature>
<comment type="caution">
    <text evidence="3">The sequence shown here is derived from an EMBL/GenBank/DDBJ whole genome shotgun (WGS) entry which is preliminary data.</text>
</comment>
<feature type="compositionally biased region" description="Low complexity" evidence="1">
    <location>
        <begin position="815"/>
        <end position="844"/>
    </location>
</feature>
<feature type="region of interest" description="Disordered" evidence="1">
    <location>
        <begin position="56"/>
        <end position="77"/>
    </location>
</feature>
<keyword evidence="3" id="KW-0418">Kinase</keyword>
<feature type="region of interest" description="Disordered" evidence="1">
    <location>
        <begin position="402"/>
        <end position="443"/>
    </location>
</feature>
<dbReference type="PANTHER" id="PTHR14030:SF4">
    <property type="entry name" value="BUB1 KINASE, ISOFORM A-RELATED"/>
    <property type="match status" value="1"/>
</dbReference>
<feature type="compositionally biased region" description="Low complexity" evidence="1">
    <location>
        <begin position="279"/>
        <end position="289"/>
    </location>
</feature>
<feature type="region of interest" description="Disordered" evidence="1">
    <location>
        <begin position="1"/>
        <end position="21"/>
    </location>
</feature>
<feature type="compositionally biased region" description="Low complexity" evidence="1">
    <location>
        <begin position="923"/>
        <end position="937"/>
    </location>
</feature>
<feature type="region of interest" description="Disordered" evidence="1">
    <location>
        <begin position="862"/>
        <end position="949"/>
    </location>
</feature>
<feature type="region of interest" description="Disordered" evidence="1">
    <location>
        <begin position="241"/>
        <end position="319"/>
    </location>
</feature>
<dbReference type="PANTHER" id="PTHR14030">
    <property type="entry name" value="MITOTIC CHECKPOINT SERINE/THREONINE-PROTEIN KINASE BUB1"/>
    <property type="match status" value="1"/>
</dbReference>
<feature type="compositionally biased region" description="Low complexity" evidence="1">
    <location>
        <begin position="587"/>
        <end position="605"/>
    </location>
</feature>
<proteinExistence type="predicted"/>
<accession>A0A9W7Y4W1</accession>
<dbReference type="InterPro" id="IPR015661">
    <property type="entry name" value="Bub1/Mad3"/>
</dbReference>
<feature type="compositionally biased region" description="Gly residues" evidence="1">
    <location>
        <begin position="246"/>
        <end position="258"/>
    </location>
</feature>
<feature type="domain" description="BUB1 N-terminal" evidence="2">
    <location>
        <begin position="92"/>
        <end position="251"/>
    </location>
</feature>
<protein>
    <submittedName>
        <fullName evidence="3">Protein kinase</fullName>
        <ecNumber evidence="3">2.7.11.1</ecNumber>
    </submittedName>
</protein>
<sequence>MSLAHTAEFDVHEPGGSGSVTVDFSAFEHQKENIQPQPRGRSASALALLYGPATSDGDTNTALQPSRPLAASQTSAPGLRLSAHLQAENARYLAEMAATDPHESDDPLDVHFRYVQWLTEVFPQATGHQAVIRVVERPLREFRDHERYRNDARYLRMWLWYTGLINEGQEAVFQFLVANGIGDSLAALYEEYARVLEARGGMRKADEVFRLGVARKAQPLARLERRYDEFQRRVMAQTRRDVDSGLLGGAGSSGGGGQQHAMAGDENHAPGRTMLGNKRSGSSARSAAANTLRPAQRGLPSQAGAGANAPTSSRPNARISVFADPSGAASAAAAAAAVEATRPGDAAAWPDIGTDEARRKENLRAATGWRGQTLAQRPQHARAPPAAAAAERFTVFSDHADGEARAAQDSLQGSLQGSTQGAAPPGVLGQRGAEGARASAGAGSGASASALLHSFDTAPAAAQAAAARPREKPRERLVMPDAILFPAAADGRPQCVEEARARLPRYAFDYDAWVRQQQYQRQQPQQQQQRELQQKARPLASIRLDDDDDSRGSAGAGFRRAKRKSMAASSPTINTREAQQGMLGIWGASLGSSDSDSDSESLAGGPSAPHAGSPERPAAPDDYQFTMGPVTPHVVPAATPRLPLPLRASQSAAAAADENDAPTAVLDSIRSARRQQRRMGCGAAPTPLTARAQPPHVPRSLGPIDEASSGEDEDEDGGGADRRQPLGSAARLHVFRDGPGDAAPQTRLPSPLFGARSPASLSRRFDMAYDAHEAGPGGRTPGHTTRTGFSASGAEFSALSGFTGLSTIGGPSSVAGASAGHHASRPGAAGGSAASPGYGHAGAPLTPMRKRLSLAARDLRTITPRFPKQMGGGRASDVDDDDNDVDDDDSEDVESEDDVDDGSEPCTQNIGEFGDLDSQMGELQMQMRLQMQQRAQRSSMFNVFRDQDA</sequence>
<feature type="compositionally biased region" description="Polar residues" evidence="1">
    <location>
        <begin position="567"/>
        <end position="578"/>
    </location>
</feature>
<feature type="compositionally biased region" description="Low complexity" evidence="1">
    <location>
        <begin position="431"/>
        <end position="443"/>
    </location>
</feature>
<dbReference type="SMART" id="SM00777">
    <property type="entry name" value="Mad3_BUB1_I"/>
    <property type="match status" value="1"/>
</dbReference>
<feature type="compositionally biased region" description="Polar residues" evidence="1">
    <location>
        <begin position="409"/>
        <end position="421"/>
    </location>
</feature>
<name>A0A9W7Y4W1_9FUNG</name>
<feature type="region of interest" description="Disordered" evidence="1">
    <location>
        <begin position="815"/>
        <end position="845"/>
    </location>
</feature>
<feature type="region of interest" description="Disordered" evidence="1">
    <location>
        <begin position="519"/>
        <end position="638"/>
    </location>
</feature>